<dbReference type="Gene3D" id="3.40.50.720">
    <property type="entry name" value="NAD(P)-binding Rossmann-like Domain"/>
    <property type="match status" value="1"/>
</dbReference>
<keyword evidence="1" id="KW-0560">Oxidoreductase</keyword>
<dbReference type="Proteomes" id="UP000785171">
    <property type="component" value="Unassembled WGS sequence"/>
</dbReference>
<reference evidence="2" key="1">
    <citation type="journal article" date="2015" name="Genom Data">
        <title>Genome sequences of six Phytophthora species associated with forests in New Zealand.</title>
        <authorList>
            <person name="Studholme D.J."/>
            <person name="McDougal R.L."/>
            <person name="Sambles C."/>
            <person name="Hansen E."/>
            <person name="Hardy G."/>
            <person name="Grant M."/>
            <person name="Ganley R.J."/>
            <person name="Williams N.M."/>
        </authorList>
    </citation>
    <scope>NUCLEOTIDE SEQUENCE</scope>
    <source>
        <strain evidence="2">NZFS 2646</strain>
    </source>
</reference>
<dbReference type="STRING" id="325452.A0A3R7HZR5"/>
<dbReference type="EMBL" id="MAYM02001047">
    <property type="protein sequence ID" value="RLN27246.1"/>
    <property type="molecule type" value="Genomic_DNA"/>
</dbReference>
<comment type="caution">
    <text evidence="4">The sequence shown here is derived from an EMBL/GenBank/DDBJ whole genome shotgun (WGS) entry which is preliminary data.</text>
</comment>
<dbReference type="EMBL" id="JPWV03000221">
    <property type="protein sequence ID" value="KAG2520892.1"/>
    <property type="molecule type" value="Genomic_DNA"/>
</dbReference>
<evidence type="ECO:0000313" key="3">
    <source>
        <dbReference type="EMBL" id="RLN27246.1"/>
    </source>
</evidence>
<dbReference type="Proteomes" id="UP000285883">
    <property type="component" value="Unassembled WGS sequence"/>
</dbReference>
<dbReference type="NCBIfam" id="NF005559">
    <property type="entry name" value="PRK07231.1"/>
    <property type="match status" value="1"/>
</dbReference>
<dbReference type="PRINTS" id="PR00081">
    <property type="entry name" value="GDHRDH"/>
</dbReference>
<sequence length="723" mass="78967">METSRARVQQQLTTNWSSLRYRMEHYGYRSNHLLHGVVALLELGASHDKIEDFAESYAAKLDKQEPNHEDVTEPETRSKLLKKEKLTYESACALFGKRQNFDGLLALYSAEVQELGVDRAVKKHLPFLVGGLAGALFHSIIQLGYAYRIGGDRLVAEGLAYLHYSYLSFDEPQVGVGEDFSGRKKFSRTEALTLLKTLNGNQLLLKEMYDQLETASRAEEKPVGMIQKRLSTMSGDPERGSPVAFQMIWDTINSYDLSKMDGVFALDLAFWLYLMIEHNDFVILHAVTSAWALQQVEHLLEPEDRTRAWKVWLHVTLSAFVTSDIDDVLESDVCDQPFDELTSLEPWRQIVAKTLTQVDGGLLERDLVHAYKLVQVARGHGAGNEEGFLSTEERDLITRKSALKPLLLRMNDTIHSSSPVAGHCSIPSASNPTDKSLKIPTMSVIGNRLAGQVAVITGAAGGIGRKSAILFAKQGARGVVCADVNEAAAAETAQLVQEELKKLGKTDTVALAVKADVSKASDVENMVKTAEKEFGGLNVLFNNAGIMHSADDDAIATQEDVWDLTMNINVKGVFLGCKYGIPAIRRAGGGSIINTASFVGILGAATPQLAYTSSKGAVIAMSRELATIHARENIRVNALCPGPLNTELLQKFLDTEEKKQRRLVHVPMGRFGEAAEMAKAALFLASDDASYITGTSFVVDGGITSAYVTSEGQVDPFGGPSEV</sequence>
<evidence type="ECO:0000313" key="2">
    <source>
        <dbReference type="EMBL" id="KAG2520892.1"/>
    </source>
</evidence>
<dbReference type="PRINTS" id="PR00080">
    <property type="entry name" value="SDRFAMILY"/>
</dbReference>
<dbReference type="FunFam" id="3.40.50.720:FF:000084">
    <property type="entry name" value="Short-chain dehydrogenase reductase"/>
    <property type="match status" value="1"/>
</dbReference>
<name>A0A3R7HZR5_9STRA</name>
<dbReference type="EMBL" id="MBDN02000042">
    <property type="protein sequence ID" value="RLN83001.1"/>
    <property type="molecule type" value="Genomic_DNA"/>
</dbReference>
<dbReference type="Pfam" id="PF13561">
    <property type="entry name" value="adh_short_C2"/>
    <property type="match status" value="1"/>
</dbReference>
<reference evidence="2" key="3">
    <citation type="submission" date="2020-06" db="EMBL/GenBank/DDBJ databases">
        <authorList>
            <person name="Studholme D.J."/>
        </authorList>
    </citation>
    <scope>NUCLEOTIDE SEQUENCE</scope>
    <source>
        <strain evidence="2">NZFS 2646</strain>
    </source>
</reference>
<organism evidence="4 5">
    <name type="scientific">Phytophthora kernoviae</name>
    <dbReference type="NCBI Taxonomy" id="325452"/>
    <lineage>
        <taxon>Eukaryota</taxon>
        <taxon>Sar</taxon>
        <taxon>Stramenopiles</taxon>
        <taxon>Oomycota</taxon>
        <taxon>Peronosporomycetes</taxon>
        <taxon>Peronosporales</taxon>
        <taxon>Peronosporaceae</taxon>
        <taxon>Phytophthora</taxon>
    </lineage>
</organism>
<accession>A0A3R7HZR5</accession>
<dbReference type="AlphaFoldDB" id="A0A3R7HZR5"/>
<dbReference type="InterPro" id="IPR002347">
    <property type="entry name" value="SDR_fam"/>
</dbReference>
<dbReference type="SUPFAM" id="SSF51735">
    <property type="entry name" value="NAD(P)-binding Rossmann-fold domains"/>
    <property type="match status" value="1"/>
</dbReference>
<dbReference type="CDD" id="cd05233">
    <property type="entry name" value="SDR_c"/>
    <property type="match status" value="1"/>
</dbReference>
<dbReference type="InterPro" id="IPR025337">
    <property type="entry name" value="Questin_oxidase-like"/>
</dbReference>
<dbReference type="PANTHER" id="PTHR35870">
    <property type="entry name" value="PROTEIN, PUTATIVE (AFU_ORTHOLOGUE AFUA_5G03330)-RELATED"/>
    <property type="match status" value="1"/>
</dbReference>
<proteinExistence type="predicted"/>
<evidence type="ECO:0000313" key="5">
    <source>
        <dbReference type="Proteomes" id="UP000285624"/>
    </source>
</evidence>
<gene>
    <name evidence="3" type="ORF">BBI17_002437</name>
    <name evidence="4" type="ORF">BBO99_00002471</name>
    <name evidence="2" type="ORF">JM16_006541</name>
</gene>
<dbReference type="PANTHER" id="PTHR35870:SF1">
    <property type="entry name" value="PROTEIN, PUTATIVE (AFU_ORTHOLOGUE AFUA_5G03330)-RELATED"/>
    <property type="match status" value="1"/>
</dbReference>
<dbReference type="Pfam" id="PF14027">
    <property type="entry name" value="Questin_oxidase"/>
    <property type="match status" value="1"/>
</dbReference>
<protein>
    <submittedName>
        <fullName evidence="4">Uncharacterized protein</fullName>
    </submittedName>
</protein>
<dbReference type="Proteomes" id="UP000285624">
    <property type="component" value="Unassembled WGS sequence"/>
</dbReference>
<evidence type="ECO:0000313" key="6">
    <source>
        <dbReference type="Proteomes" id="UP000285883"/>
    </source>
</evidence>
<dbReference type="InterPro" id="IPR036291">
    <property type="entry name" value="NAD(P)-bd_dom_sf"/>
</dbReference>
<evidence type="ECO:0000256" key="1">
    <source>
        <dbReference type="ARBA" id="ARBA00023002"/>
    </source>
</evidence>
<dbReference type="GO" id="GO:0016491">
    <property type="term" value="F:oxidoreductase activity"/>
    <property type="evidence" value="ECO:0007669"/>
    <property type="project" value="UniProtKB-KW"/>
</dbReference>
<evidence type="ECO:0000313" key="4">
    <source>
        <dbReference type="EMBL" id="RLN83001.1"/>
    </source>
</evidence>
<keyword evidence="5" id="KW-1185">Reference proteome</keyword>
<reference evidence="5 6" key="2">
    <citation type="submission" date="2018-07" db="EMBL/GenBank/DDBJ databases">
        <title>Genome sequencing of oomycete isolates from Chile give support for New Zealand origin for Phytophthora kernoviae and make available the first Nothophytophthora sp. genome.</title>
        <authorList>
            <person name="Studholme D.J."/>
            <person name="Sanfuentes E."/>
            <person name="Panda P."/>
            <person name="Hill R."/>
            <person name="Sambles C."/>
            <person name="Grant M."/>
            <person name="Williams N.M."/>
            <person name="Mcdougal R.L."/>
        </authorList>
    </citation>
    <scope>NUCLEOTIDE SEQUENCE [LARGE SCALE GENOMIC DNA]</scope>
    <source>
        <strain evidence="3">Chile2</strain>
        <strain evidence="4">Chile4</strain>
    </source>
</reference>